<comment type="caution">
    <text evidence="1">The sequence shown here is derived from an EMBL/GenBank/DDBJ whole genome shotgun (WGS) entry which is preliminary data.</text>
</comment>
<protein>
    <submittedName>
        <fullName evidence="1">Uncharacterized protein</fullName>
    </submittedName>
</protein>
<reference evidence="1" key="1">
    <citation type="submission" date="2022-11" db="EMBL/GenBank/DDBJ databases">
        <authorList>
            <person name="Petersen C."/>
        </authorList>
    </citation>
    <scope>NUCLEOTIDE SEQUENCE</scope>
    <source>
        <strain evidence="1">IBT 23319</strain>
    </source>
</reference>
<dbReference type="GeneID" id="81389323"/>
<evidence type="ECO:0000313" key="2">
    <source>
        <dbReference type="Proteomes" id="UP001147733"/>
    </source>
</evidence>
<gene>
    <name evidence="1" type="ORF">N7469_011251</name>
</gene>
<evidence type="ECO:0000313" key="1">
    <source>
        <dbReference type="EMBL" id="KAJ5217626.1"/>
    </source>
</evidence>
<keyword evidence="2" id="KW-1185">Reference proteome</keyword>
<dbReference type="Proteomes" id="UP001147733">
    <property type="component" value="Unassembled WGS sequence"/>
</dbReference>
<name>A0A9W9TCM1_PENCI</name>
<dbReference type="RefSeq" id="XP_056495220.1">
    <property type="nucleotide sequence ID" value="XM_056650156.1"/>
</dbReference>
<dbReference type="EMBL" id="JAPQKT010000010">
    <property type="protein sequence ID" value="KAJ5217626.1"/>
    <property type="molecule type" value="Genomic_DNA"/>
</dbReference>
<proteinExistence type="predicted"/>
<sequence>MDSYLRAFGKDFSEEFVYGRISRYDWTINFSSAKPDNDRNKSWKYKNSTGRHIYNHKIEFPFRLLSPEIAKKVVVITHRDTEAEYFLKASLSDALLEFMSGKPIHLSRISHGMCSVQLQTSCGSDDLLSAGELSVLAWQIKNAIFAEMELCQRLFPDEVLKLKKLDYPRLAIIYDVSGKVRVLYAYLVDKLYIQASKILDFGWLAVKQPVGTNPVEEDFDTKRYLDMMGILLRWMWPITKEKPTRETEDLALDWPW</sequence>
<dbReference type="AlphaFoldDB" id="A0A9W9TCM1"/>
<reference evidence="1" key="2">
    <citation type="journal article" date="2023" name="IMA Fungus">
        <title>Comparative genomic study of the Penicillium genus elucidates a diverse pangenome and 15 lateral gene transfer events.</title>
        <authorList>
            <person name="Petersen C."/>
            <person name="Sorensen T."/>
            <person name="Nielsen M.R."/>
            <person name="Sondergaard T.E."/>
            <person name="Sorensen J.L."/>
            <person name="Fitzpatrick D.A."/>
            <person name="Frisvad J.C."/>
            <person name="Nielsen K.L."/>
        </authorList>
    </citation>
    <scope>NUCLEOTIDE SEQUENCE</scope>
    <source>
        <strain evidence="1">IBT 23319</strain>
    </source>
</reference>
<accession>A0A9W9TCM1</accession>
<organism evidence="1 2">
    <name type="scientific">Penicillium citrinum</name>
    <dbReference type="NCBI Taxonomy" id="5077"/>
    <lineage>
        <taxon>Eukaryota</taxon>
        <taxon>Fungi</taxon>
        <taxon>Dikarya</taxon>
        <taxon>Ascomycota</taxon>
        <taxon>Pezizomycotina</taxon>
        <taxon>Eurotiomycetes</taxon>
        <taxon>Eurotiomycetidae</taxon>
        <taxon>Eurotiales</taxon>
        <taxon>Aspergillaceae</taxon>
        <taxon>Penicillium</taxon>
    </lineage>
</organism>